<dbReference type="EMBL" id="CP011112">
    <property type="protein sequence ID" value="AKU18810.1"/>
    <property type="molecule type" value="Genomic_DNA"/>
</dbReference>
<reference evidence="4 5" key="1">
    <citation type="submission" date="2015-03" db="EMBL/GenBank/DDBJ databases">
        <title>Luteipulveratus halotolerans sp. nov., a novel actinobacterium (Dermacoccaceae) from Sarawak, Malaysia.</title>
        <authorList>
            <person name="Juboi H."/>
            <person name="Basik A."/>
            <person name="Shamsul S.S."/>
            <person name="Arnold P."/>
            <person name="Schmitt E.K."/>
            <person name="Sanglier J.-J."/>
            <person name="Yeo T."/>
        </authorList>
    </citation>
    <scope>NUCLEOTIDE SEQUENCE [LARGE SCALE GENOMIC DNA]</scope>
    <source>
        <strain evidence="4 5">MN07-A0370</strain>
    </source>
</reference>
<dbReference type="PANTHER" id="PTHR43842">
    <property type="entry name" value="PROPIONYL-COA CARBOXYLASE BETA CHAIN"/>
    <property type="match status" value="1"/>
</dbReference>
<dbReference type="InterPro" id="IPR034733">
    <property type="entry name" value="AcCoA_carboxyl_beta"/>
</dbReference>
<dbReference type="FunFam" id="3.90.226.10:FF:000016">
    <property type="entry name" value="Propionyl-CoA carboxylase, beta subunit"/>
    <property type="match status" value="1"/>
</dbReference>
<evidence type="ECO:0000256" key="1">
    <source>
        <dbReference type="ARBA" id="ARBA00006102"/>
    </source>
</evidence>
<protein>
    <submittedName>
        <fullName evidence="4">Methylmalonyl-CoA carboxyltransferase</fullName>
    </submittedName>
</protein>
<evidence type="ECO:0000259" key="2">
    <source>
        <dbReference type="PROSITE" id="PS50980"/>
    </source>
</evidence>
<dbReference type="FunFam" id="3.90.226.10:FF:000017">
    <property type="entry name" value="Propionyl-CoA carboxylase subunit beta 5"/>
    <property type="match status" value="1"/>
</dbReference>
<dbReference type="GO" id="GO:0003989">
    <property type="term" value="F:acetyl-CoA carboxylase activity"/>
    <property type="evidence" value="ECO:0007669"/>
    <property type="project" value="InterPro"/>
</dbReference>
<gene>
    <name evidence="4" type="ORF">VV02_10420</name>
</gene>
<evidence type="ECO:0000259" key="3">
    <source>
        <dbReference type="PROSITE" id="PS50989"/>
    </source>
</evidence>
<dbReference type="PANTHER" id="PTHR43842:SF2">
    <property type="entry name" value="PROPIONYL-COA CARBOXYLASE BETA CHAIN, MITOCHONDRIAL"/>
    <property type="match status" value="1"/>
</dbReference>
<dbReference type="InterPro" id="IPR011762">
    <property type="entry name" value="COA_CT_N"/>
</dbReference>
<dbReference type="InterPro" id="IPR011763">
    <property type="entry name" value="COA_CT_C"/>
</dbReference>
<evidence type="ECO:0000313" key="5">
    <source>
        <dbReference type="Proteomes" id="UP000066480"/>
    </source>
</evidence>
<dbReference type="Gene3D" id="3.90.226.10">
    <property type="entry name" value="2-enoyl-CoA Hydratase, Chain A, domain 1"/>
    <property type="match status" value="2"/>
</dbReference>
<dbReference type="PATRIC" id="fig|571913.6.peg.2126"/>
<sequence length="527" mass="56908">MHTTAGRLADLHQRNDEAVHAGSARAVDKQHAKGKQTARERIDLLLDEGSFIEMDELARHRSTSFGQEQERPYGDGVVTGYGTVDGRTVCVFSQDFTVFGGSLGEVFGEKIVKVMDLAAKIGCPVVGINDSGGARIQEGVVALGLYAEIFRRNVHASGVIPQISLVMGPCAGGAVYSPAITDFTVMVDQTSHMFITGPDVIKTVTGEDVAFEDLGGARAHSTKSGVAHYMASDETDAISYVKELLAYLPSNNMDEPVVYDTEVELEVTDVDRELDTLVPDSPNMPYDIKTAIDHVLDDGEFLETQELFAPNIVTGFGRVEGRPVGVVANQPMQLAGTLDINASEKAARFVRTCDAFNIPVLTFVDVPGFLPGTDQEWGGIIRRGAKLLYAYAEATVPLVTVITRKAYGGAYDVMGSKHLGADINLAWPTAQIAVMGAQGAANILYRKQIAAAAEESGGDQSAIEARRQELIQEYEDALANPYIAAERGYVDSVIPPSYTRTYVVKALRALRTKRETLPPRKHGNIPL</sequence>
<dbReference type="PROSITE" id="PS50980">
    <property type="entry name" value="COA_CT_NTER"/>
    <property type="match status" value="1"/>
</dbReference>
<name>A0A0K1JQI7_9MICO</name>
<dbReference type="GO" id="GO:0009317">
    <property type="term" value="C:acetyl-CoA carboxylase complex"/>
    <property type="evidence" value="ECO:0007669"/>
    <property type="project" value="InterPro"/>
</dbReference>
<keyword evidence="4" id="KW-0808">Transferase</keyword>
<proteinExistence type="inferred from homology"/>
<dbReference type="InterPro" id="IPR051047">
    <property type="entry name" value="AccD/PCCB"/>
</dbReference>
<dbReference type="Proteomes" id="UP000066480">
    <property type="component" value="Chromosome"/>
</dbReference>
<keyword evidence="5" id="KW-1185">Reference proteome</keyword>
<organism evidence="4 5">
    <name type="scientific">Luteipulveratus mongoliensis</name>
    <dbReference type="NCBI Taxonomy" id="571913"/>
    <lineage>
        <taxon>Bacteria</taxon>
        <taxon>Bacillati</taxon>
        <taxon>Actinomycetota</taxon>
        <taxon>Actinomycetes</taxon>
        <taxon>Micrococcales</taxon>
        <taxon>Dermacoccaceae</taxon>
        <taxon>Luteipulveratus</taxon>
    </lineage>
</organism>
<dbReference type="GO" id="GO:0016740">
    <property type="term" value="F:transferase activity"/>
    <property type="evidence" value="ECO:0007669"/>
    <property type="project" value="UniProtKB-KW"/>
</dbReference>
<dbReference type="GO" id="GO:0006633">
    <property type="term" value="P:fatty acid biosynthetic process"/>
    <property type="evidence" value="ECO:0007669"/>
    <property type="project" value="InterPro"/>
</dbReference>
<dbReference type="STRING" id="571913.VV02_10420"/>
<comment type="similarity">
    <text evidence="1">Belongs to the AccD/PCCB family.</text>
</comment>
<dbReference type="PRINTS" id="PR01070">
    <property type="entry name" value="ACCCTRFRASEB"/>
</dbReference>
<accession>A0A0K1JQI7</accession>
<feature type="domain" description="CoA carboxyltransferase C-terminal" evidence="3">
    <location>
        <begin position="269"/>
        <end position="522"/>
    </location>
</feature>
<feature type="domain" description="CoA carboxyltransferase N-terminal" evidence="2">
    <location>
        <begin position="4"/>
        <end position="260"/>
    </location>
</feature>
<dbReference type="GO" id="GO:0004658">
    <property type="term" value="F:propionyl-CoA carboxylase activity"/>
    <property type="evidence" value="ECO:0007669"/>
    <property type="project" value="UniProtKB-ARBA"/>
</dbReference>
<dbReference type="PROSITE" id="PS50989">
    <property type="entry name" value="COA_CT_CTER"/>
    <property type="match status" value="1"/>
</dbReference>
<dbReference type="SUPFAM" id="SSF52096">
    <property type="entry name" value="ClpP/crotonase"/>
    <property type="match status" value="2"/>
</dbReference>
<dbReference type="InterPro" id="IPR000438">
    <property type="entry name" value="Acetyl_CoA_COase_Trfase_b_su"/>
</dbReference>
<dbReference type="InterPro" id="IPR029045">
    <property type="entry name" value="ClpP/crotonase-like_dom_sf"/>
</dbReference>
<dbReference type="KEGG" id="lmoi:VV02_10420"/>
<dbReference type="Pfam" id="PF01039">
    <property type="entry name" value="Carboxyl_trans"/>
    <property type="match status" value="1"/>
</dbReference>
<dbReference type="GO" id="GO:0015977">
    <property type="term" value="P:carbon fixation"/>
    <property type="evidence" value="ECO:0007669"/>
    <property type="project" value="UniProtKB-ARBA"/>
</dbReference>
<evidence type="ECO:0000313" key="4">
    <source>
        <dbReference type="EMBL" id="AKU18810.1"/>
    </source>
</evidence>
<dbReference type="AlphaFoldDB" id="A0A0K1JQI7"/>